<keyword evidence="7" id="KW-1185">Reference proteome</keyword>
<dbReference type="PANTHER" id="PTHR43004">
    <property type="entry name" value="TRK SYSTEM POTASSIUM UPTAKE PROTEIN"/>
    <property type="match status" value="1"/>
</dbReference>
<dbReference type="Proteomes" id="UP001345013">
    <property type="component" value="Unassembled WGS sequence"/>
</dbReference>
<organism evidence="6 7">
    <name type="scientific">Lithohypha guttulata</name>
    <dbReference type="NCBI Taxonomy" id="1690604"/>
    <lineage>
        <taxon>Eukaryota</taxon>
        <taxon>Fungi</taxon>
        <taxon>Dikarya</taxon>
        <taxon>Ascomycota</taxon>
        <taxon>Pezizomycotina</taxon>
        <taxon>Eurotiomycetes</taxon>
        <taxon>Chaetothyriomycetidae</taxon>
        <taxon>Chaetothyriales</taxon>
        <taxon>Trichomeriaceae</taxon>
        <taxon>Lithohypha</taxon>
    </lineage>
</organism>
<keyword evidence="3" id="KW-0274">FAD</keyword>
<evidence type="ECO:0000313" key="6">
    <source>
        <dbReference type="EMBL" id="KAK5102564.1"/>
    </source>
</evidence>
<protein>
    <recommendedName>
        <fullName evidence="5">FAD-binding domain-containing protein</fullName>
    </recommendedName>
</protein>
<evidence type="ECO:0000259" key="5">
    <source>
        <dbReference type="Pfam" id="PF01494"/>
    </source>
</evidence>
<accession>A0ABR0KQ35</accession>
<dbReference type="SUPFAM" id="SSF51905">
    <property type="entry name" value="FAD/NAD(P)-binding domain"/>
    <property type="match status" value="1"/>
</dbReference>
<dbReference type="Pfam" id="PF01494">
    <property type="entry name" value="FAD_binding_3"/>
    <property type="match status" value="1"/>
</dbReference>
<proteinExistence type="predicted"/>
<sequence length="396" mass="44208">MPCAILEMRRAGVLDDVRAQGIIPGNICWRKLDHSIVAEMKDSSQINNPDALTVLPLGDLGKLLVKHAGNYANLEINWDHTVDQLEQDTQGVTVRGKRSDGTAFEYTGDYCCGTDGGNSMIRKLLFGNRFDGKTWDTQIIATNASVWQLHLMIVTDFLQVYYPMETMGLGETNFIMHPEHYFMGAKITRDGLWRVSYGEPADMPFEEVLKRQPWKYETMLPGNPKPGDYRLANINPYRIHQRCAERFRVGRVCLAADAAHLCNPFGGLGLTGGIVDVGGLSQCLIGIAEGKATDDILDKYDEVRRRVWHEIINPVSSGNFVRVSSDPDVTADTDELIQMTMKAWHDDEVLKTQHAFAYGICHDFSQYFNSGAEKALDLPSKGQMEATHTEMVAGEG</sequence>
<comment type="cofactor">
    <cofactor evidence="1">
        <name>FAD</name>
        <dbReference type="ChEBI" id="CHEBI:57692"/>
    </cofactor>
</comment>
<evidence type="ECO:0000256" key="3">
    <source>
        <dbReference type="ARBA" id="ARBA00022827"/>
    </source>
</evidence>
<dbReference type="PRINTS" id="PR00420">
    <property type="entry name" value="RNGMNOXGNASE"/>
</dbReference>
<evidence type="ECO:0000256" key="4">
    <source>
        <dbReference type="ARBA" id="ARBA00023002"/>
    </source>
</evidence>
<keyword evidence="4" id="KW-0560">Oxidoreductase</keyword>
<dbReference type="InterPro" id="IPR002938">
    <property type="entry name" value="FAD-bd"/>
</dbReference>
<dbReference type="Gene3D" id="3.50.50.60">
    <property type="entry name" value="FAD/NAD(P)-binding domain"/>
    <property type="match status" value="1"/>
</dbReference>
<reference evidence="6 7" key="1">
    <citation type="submission" date="2023-08" db="EMBL/GenBank/DDBJ databases">
        <title>Black Yeasts Isolated from many extreme environments.</title>
        <authorList>
            <person name="Coleine C."/>
            <person name="Stajich J.E."/>
            <person name="Selbmann L."/>
        </authorList>
    </citation>
    <scope>NUCLEOTIDE SEQUENCE [LARGE SCALE GENOMIC DNA]</scope>
    <source>
        <strain evidence="6 7">CCFEE 5885</strain>
    </source>
</reference>
<dbReference type="InterPro" id="IPR050641">
    <property type="entry name" value="RIFMO-like"/>
</dbReference>
<dbReference type="Gene3D" id="3.30.70.2450">
    <property type="match status" value="1"/>
</dbReference>
<name>A0ABR0KQ35_9EURO</name>
<feature type="domain" description="FAD-binding" evidence="5">
    <location>
        <begin position="8"/>
        <end position="311"/>
    </location>
</feature>
<gene>
    <name evidence="6" type="ORF">LTR24_000123</name>
</gene>
<dbReference type="PANTHER" id="PTHR43004:SF19">
    <property type="entry name" value="BINDING MONOOXYGENASE, PUTATIVE (JCVI)-RELATED"/>
    <property type="match status" value="1"/>
</dbReference>
<evidence type="ECO:0000256" key="1">
    <source>
        <dbReference type="ARBA" id="ARBA00001974"/>
    </source>
</evidence>
<evidence type="ECO:0000256" key="2">
    <source>
        <dbReference type="ARBA" id="ARBA00022630"/>
    </source>
</evidence>
<dbReference type="InterPro" id="IPR036188">
    <property type="entry name" value="FAD/NAD-bd_sf"/>
</dbReference>
<comment type="caution">
    <text evidence="6">The sequence shown here is derived from an EMBL/GenBank/DDBJ whole genome shotgun (WGS) entry which is preliminary data.</text>
</comment>
<keyword evidence="2" id="KW-0285">Flavoprotein</keyword>
<dbReference type="EMBL" id="JAVRRG010000001">
    <property type="protein sequence ID" value="KAK5102564.1"/>
    <property type="molecule type" value="Genomic_DNA"/>
</dbReference>
<evidence type="ECO:0000313" key="7">
    <source>
        <dbReference type="Proteomes" id="UP001345013"/>
    </source>
</evidence>